<feature type="compositionally biased region" description="Polar residues" evidence="1">
    <location>
        <begin position="33"/>
        <end position="50"/>
    </location>
</feature>
<proteinExistence type="predicted"/>
<evidence type="ECO:0000313" key="3">
    <source>
        <dbReference type="Proteomes" id="UP000789342"/>
    </source>
</evidence>
<gene>
    <name evidence="2" type="ORF">AMORRO_LOCUS16680</name>
</gene>
<evidence type="ECO:0000256" key="1">
    <source>
        <dbReference type="SAM" id="MobiDB-lite"/>
    </source>
</evidence>
<feature type="compositionally biased region" description="Low complexity" evidence="1">
    <location>
        <begin position="102"/>
        <end position="117"/>
    </location>
</feature>
<keyword evidence="3" id="KW-1185">Reference proteome</keyword>
<dbReference type="AlphaFoldDB" id="A0A9N9NYN9"/>
<accession>A0A9N9NYN9</accession>
<dbReference type="Proteomes" id="UP000789342">
    <property type="component" value="Unassembled WGS sequence"/>
</dbReference>
<protein>
    <submittedName>
        <fullName evidence="2">6114_t:CDS:1</fullName>
    </submittedName>
</protein>
<feature type="compositionally biased region" description="Low complexity" evidence="1">
    <location>
        <begin position="83"/>
        <end position="94"/>
    </location>
</feature>
<comment type="caution">
    <text evidence="2">The sequence shown here is derived from an EMBL/GenBank/DDBJ whole genome shotgun (WGS) entry which is preliminary data.</text>
</comment>
<sequence length="211" mass="23177">SLRKHEKTHDQRTPHPLPPPVHHMANSMHISFATPNRMFSTPQPQSQHLYQQRPPAFDNVSNPLSGGPSRDLRSGPPPPQSIHPHQLPPVHQLHPPSPVGPSPSSSNSFGFSQNPRLMPQPPPQAPPQHPGQHNNMNYHYHSSHPAALQPPPLNHHRPELVHHPRAPSFDGTQKGTPQPPSPSSHFFAHPHPSQPQVAAPSSRPATSSTNN</sequence>
<feature type="non-terminal residue" evidence="2">
    <location>
        <position position="1"/>
    </location>
</feature>
<organism evidence="2 3">
    <name type="scientific">Acaulospora morrowiae</name>
    <dbReference type="NCBI Taxonomy" id="94023"/>
    <lineage>
        <taxon>Eukaryota</taxon>
        <taxon>Fungi</taxon>
        <taxon>Fungi incertae sedis</taxon>
        <taxon>Mucoromycota</taxon>
        <taxon>Glomeromycotina</taxon>
        <taxon>Glomeromycetes</taxon>
        <taxon>Diversisporales</taxon>
        <taxon>Acaulosporaceae</taxon>
        <taxon>Acaulospora</taxon>
    </lineage>
</organism>
<reference evidence="2" key="1">
    <citation type="submission" date="2021-06" db="EMBL/GenBank/DDBJ databases">
        <authorList>
            <person name="Kallberg Y."/>
            <person name="Tangrot J."/>
            <person name="Rosling A."/>
        </authorList>
    </citation>
    <scope>NUCLEOTIDE SEQUENCE</scope>
    <source>
        <strain evidence="2">CL551</strain>
    </source>
</reference>
<feature type="compositionally biased region" description="Low complexity" evidence="1">
    <location>
        <begin position="130"/>
        <end position="144"/>
    </location>
</feature>
<feature type="compositionally biased region" description="Pro residues" evidence="1">
    <location>
        <begin position="118"/>
        <end position="129"/>
    </location>
</feature>
<evidence type="ECO:0000313" key="2">
    <source>
        <dbReference type="EMBL" id="CAG8772456.1"/>
    </source>
</evidence>
<feature type="region of interest" description="Disordered" evidence="1">
    <location>
        <begin position="1"/>
        <end position="211"/>
    </location>
</feature>
<dbReference type="EMBL" id="CAJVPV010047361">
    <property type="protein sequence ID" value="CAG8772456.1"/>
    <property type="molecule type" value="Genomic_DNA"/>
</dbReference>
<feature type="compositionally biased region" description="Low complexity" evidence="1">
    <location>
        <begin position="183"/>
        <end position="211"/>
    </location>
</feature>
<name>A0A9N9NYN9_9GLOM</name>